<feature type="domain" description="Response regulatory" evidence="10">
    <location>
        <begin position="3"/>
        <end position="116"/>
    </location>
</feature>
<dbReference type="AlphaFoldDB" id="A0A1H9EJ43"/>
<evidence type="ECO:0000256" key="6">
    <source>
        <dbReference type="ARBA" id="ARBA00023125"/>
    </source>
</evidence>
<keyword evidence="3 8" id="KW-0597">Phosphoprotein</keyword>
<dbReference type="Gene3D" id="3.40.50.2300">
    <property type="match status" value="1"/>
</dbReference>
<protein>
    <submittedName>
        <fullName evidence="12">Two-component system, OmpR family, response regulator</fullName>
    </submittedName>
</protein>
<evidence type="ECO:0000256" key="3">
    <source>
        <dbReference type="ARBA" id="ARBA00022553"/>
    </source>
</evidence>
<dbReference type="SUPFAM" id="SSF46894">
    <property type="entry name" value="C-terminal effector domain of the bipartite response regulators"/>
    <property type="match status" value="1"/>
</dbReference>
<comment type="subcellular location">
    <subcellularLocation>
        <location evidence="1">Cytoplasm</location>
    </subcellularLocation>
</comment>
<evidence type="ECO:0000256" key="1">
    <source>
        <dbReference type="ARBA" id="ARBA00004496"/>
    </source>
</evidence>
<evidence type="ECO:0000256" key="5">
    <source>
        <dbReference type="ARBA" id="ARBA00023015"/>
    </source>
</evidence>
<evidence type="ECO:0000313" key="12">
    <source>
        <dbReference type="EMBL" id="SEQ25622.1"/>
    </source>
</evidence>
<dbReference type="GO" id="GO:0000976">
    <property type="term" value="F:transcription cis-regulatory region binding"/>
    <property type="evidence" value="ECO:0007669"/>
    <property type="project" value="TreeGrafter"/>
</dbReference>
<keyword evidence="4" id="KW-0902">Two-component regulatory system</keyword>
<dbReference type="Gene3D" id="6.10.250.690">
    <property type="match status" value="1"/>
</dbReference>
<dbReference type="PROSITE" id="PS50110">
    <property type="entry name" value="RESPONSE_REGULATORY"/>
    <property type="match status" value="1"/>
</dbReference>
<keyword evidence="13" id="KW-1185">Reference proteome</keyword>
<name>A0A1H9EJ43_9BURK</name>
<gene>
    <name evidence="12" type="ORF">SAMN02982919_00311</name>
</gene>
<dbReference type="FunFam" id="1.10.10.10:FF:000099">
    <property type="entry name" value="Two-component system response regulator TorR"/>
    <property type="match status" value="1"/>
</dbReference>
<dbReference type="InterPro" id="IPR001789">
    <property type="entry name" value="Sig_transdc_resp-reg_receiver"/>
</dbReference>
<feature type="modified residue" description="4-aspartylphosphate" evidence="8">
    <location>
        <position position="52"/>
    </location>
</feature>
<dbReference type="GO" id="GO:0000156">
    <property type="term" value="F:phosphorelay response regulator activity"/>
    <property type="evidence" value="ECO:0007669"/>
    <property type="project" value="TreeGrafter"/>
</dbReference>
<evidence type="ECO:0000256" key="7">
    <source>
        <dbReference type="ARBA" id="ARBA00023163"/>
    </source>
</evidence>
<evidence type="ECO:0000256" key="9">
    <source>
        <dbReference type="PROSITE-ProRule" id="PRU01091"/>
    </source>
</evidence>
<dbReference type="Pfam" id="PF00486">
    <property type="entry name" value="Trans_reg_C"/>
    <property type="match status" value="1"/>
</dbReference>
<reference evidence="12 13" key="1">
    <citation type="submission" date="2016-10" db="EMBL/GenBank/DDBJ databases">
        <authorList>
            <person name="de Groot N.N."/>
        </authorList>
    </citation>
    <scope>NUCLEOTIDE SEQUENCE [LARGE SCALE GENOMIC DNA]</scope>
    <source>
        <strain evidence="12 13">ATCC 35958</strain>
    </source>
</reference>
<dbReference type="PANTHER" id="PTHR48111">
    <property type="entry name" value="REGULATOR OF RPOS"/>
    <property type="match status" value="1"/>
</dbReference>
<dbReference type="InterPro" id="IPR016032">
    <property type="entry name" value="Sig_transdc_resp-reg_C-effctor"/>
</dbReference>
<dbReference type="Proteomes" id="UP000199766">
    <property type="component" value="Unassembled WGS sequence"/>
</dbReference>
<dbReference type="FunFam" id="3.40.50.2300:FF:000001">
    <property type="entry name" value="DNA-binding response regulator PhoB"/>
    <property type="match status" value="1"/>
</dbReference>
<evidence type="ECO:0000259" key="11">
    <source>
        <dbReference type="PROSITE" id="PS51755"/>
    </source>
</evidence>
<proteinExistence type="predicted"/>
<dbReference type="GO" id="GO:0032993">
    <property type="term" value="C:protein-DNA complex"/>
    <property type="evidence" value="ECO:0007669"/>
    <property type="project" value="TreeGrafter"/>
</dbReference>
<dbReference type="RefSeq" id="WP_091453078.1">
    <property type="nucleotide sequence ID" value="NZ_FOGD01000001.1"/>
</dbReference>
<evidence type="ECO:0000256" key="4">
    <source>
        <dbReference type="ARBA" id="ARBA00023012"/>
    </source>
</evidence>
<dbReference type="SUPFAM" id="SSF52172">
    <property type="entry name" value="CheY-like"/>
    <property type="match status" value="1"/>
</dbReference>
<evidence type="ECO:0000256" key="2">
    <source>
        <dbReference type="ARBA" id="ARBA00022490"/>
    </source>
</evidence>
<dbReference type="EMBL" id="FOGD01000001">
    <property type="protein sequence ID" value="SEQ25622.1"/>
    <property type="molecule type" value="Genomic_DNA"/>
</dbReference>
<keyword evidence="7" id="KW-0804">Transcription</keyword>
<dbReference type="InterPro" id="IPR011006">
    <property type="entry name" value="CheY-like_superfamily"/>
</dbReference>
<evidence type="ECO:0000259" key="10">
    <source>
        <dbReference type="PROSITE" id="PS50110"/>
    </source>
</evidence>
<keyword evidence="5" id="KW-0805">Transcription regulation</keyword>
<dbReference type="STRING" id="180197.SAMN02982919_00311"/>
<sequence length="247" mass="27168">MSHILVVDDDEDITTLLTQYLNRFGFTAHAASDGLSMRAQLAAQPMDLVVLDIMLPGTDGITLARELRARSQLPIIILTARANPYDCVLGLEMGADDYMGKPFEPRELVARIQTVLRRAAATGASAGGAARGSAADAVVRFDGWTLHGMERHLISPQGMVVPLSNAEFRLLCTFLRRPRCVLGRDQLMEEARGRAMDMLDRSIDLLVSRLRHKLADDSRDPAIIKTVRGAGYLFNSQTVQGPVAWLR</sequence>
<dbReference type="CDD" id="cd00383">
    <property type="entry name" value="trans_reg_C"/>
    <property type="match status" value="1"/>
</dbReference>
<evidence type="ECO:0000256" key="8">
    <source>
        <dbReference type="PROSITE-ProRule" id="PRU00169"/>
    </source>
</evidence>
<dbReference type="InterPro" id="IPR039420">
    <property type="entry name" value="WalR-like"/>
</dbReference>
<dbReference type="GO" id="GO:0006355">
    <property type="term" value="P:regulation of DNA-templated transcription"/>
    <property type="evidence" value="ECO:0007669"/>
    <property type="project" value="InterPro"/>
</dbReference>
<keyword evidence="6 9" id="KW-0238">DNA-binding</keyword>
<dbReference type="OrthoDB" id="165980at2"/>
<dbReference type="PANTHER" id="PTHR48111:SF4">
    <property type="entry name" value="DNA-BINDING DUAL TRANSCRIPTIONAL REGULATOR OMPR"/>
    <property type="match status" value="1"/>
</dbReference>
<feature type="DNA-binding region" description="OmpR/PhoB-type" evidence="9">
    <location>
        <begin position="136"/>
        <end position="236"/>
    </location>
</feature>
<organism evidence="12 13">
    <name type="scientific">Giesbergeria anulus</name>
    <dbReference type="NCBI Taxonomy" id="180197"/>
    <lineage>
        <taxon>Bacteria</taxon>
        <taxon>Pseudomonadati</taxon>
        <taxon>Pseudomonadota</taxon>
        <taxon>Betaproteobacteria</taxon>
        <taxon>Burkholderiales</taxon>
        <taxon>Comamonadaceae</taxon>
        <taxon>Giesbergeria</taxon>
    </lineage>
</organism>
<dbReference type="InterPro" id="IPR036388">
    <property type="entry name" value="WH-like_DNA-bd_sf"/>
</dbReference>
<dbReference type="SMART" id="SM00448">
    <property type="entry name" value="REC"/>
    <property type="match status" value="1"/>
</dbReference>
<evidence type="ECO:0000313" key="13">
    <source>
        <dbReference type="Proteomes" id="UP000199766"/>
    </source>
</evidence>
<dbReference type="Pfam" id="PF00072">
    <property type="entry name" value="Response_reg"/>
    <property type="match status" value="1"/>
</dbReference>
<dbReference type="Gene3D" id="1.10.10.10">
    <property type="entry name" value="Winged helix-like DNA-binding domain superfamily/Winged helix DNA-binding domain"/>
    <property type="match status" value="1"/>
</dbReference>
<dbReference type="SMART" id="SM00862">
    <property type="entry name" value="Trans_reg_C"/>
    <property type="match status" value="1"/>
</dbReference>
<dbReference type="InterPro" id="IPR001867">
    <property type="entry name" value="OmpR/PhoB-type_DNA-bd"/>
</dbReference>
<keyword evidence="2" id="KW-0963">Cytoplasm</keyword>
<feature type="domain" description="OmpR/PhoB-type" evidence="11">
    <location>
        <begin position="136"/>
        <end position="236"/>
    </location>
</feature>
<accession>A0A1H9EJ43</accession>
<dbReference type="GO" id="GO:0005829">
    <property type="term" value="C:cytosol"/>
    <property type="evidence" value="ECO:0007669"/>
    <property type="project" value="TreeGrafter"/>
</dbReference>
<dbReference type="PROSITE" id="PS51755">
    <property type="entry name" value="OMPR_PHOB"/>
    <property type="match status" value="1"/>
</dbReference>